<dbReference type="EMBL" id="JAAFGW010000111">
    <property type="protein sequence ID" value="NDP48396.1"/>
    <property type="molecule type" value="Genomic_DNA"/>
</dbReference>
<sequence>MAQAVGIVAILVAAADLVDALPEQVVLEMGDMGDIAGVPGINHGGIDALGQADLAIDAAQQHRPKVGLQAHAGKISADGVAWNGCKSQLFWRRNHVGQGTVGVDDCVF</sequence>
<evidence type="ECO:0000313" key="2">
    <source>
        <dbReference type="Proteomes" id="UP000483432"/>
    </source>
</evidence>
<evidence type="ECO:0000313" key="1">
    <source>
        <dbReference type="EMBL" id="NDP48396.1"/>
    </source>
</evidence>
<proteinExistence type="predicted"/>
<dbReference type="Proteomes" id="UP000483432">
    <property type="component" value="Unassembled WGS sequence"/>
</dbReference>
<name>A0A7C9JY08_9PROT</name>
<comment type="caution">
    <text evidence="1">The sequence shown here is derived from an EMBL/GenBank/DDBJ whole genome shotgun (WGS) entry which is preliminary data.</text>
</comment>
<reference evidence="1 2" key="1">
    <citation type="submission" date="2019-09" db="EMBL/GenBank/DDBJ databases">
        <title>H2 Metabolism Revealed by Metagenomic Analysis in Subglacial Sediment of East Antarctica.</title>
        <authorList>
            <person name="Yang Z."/>
            <person name="Zhang Y."/>
            <person name="Lv Y."/>
            <person name="Yan W."/>
            <person name="Xiao X."/>
            <person name="Sun B."/>
            <person name="Ma H."/>
        </authorList>
    </citation>
    <scope>NUCLEOTIDE SEQUENCE [LARGE SCALE GENOMIC DNA]</scope>
    <source>
        <strain evidence="1">Bin2_2</strain>
    </source>
</reference>
<organism evidence="1 2">
    <name type="scientific">Sulfuriferula multivorans</name>
    <dbReference type="NCBI Taxonomy" id="1559896"/>
    <lineage>
        <taxon>Bacteria</taxon>
        <taxon>Pseudomonadati</taxon>
        <taxon>Pseudomonadota</taxon>
        <taxon>Betaproteobacteria</taxon>
        <taxon>Nitrosomonadales</taxon>
        <taxon>Sulfuricellaceae</taxon>
        <taxon>Sulfuriferula</taxon>
    </lineage>
</organism>
<accession>A0A7C9JY08</accession>
<protein>
    <submittedName>
        <fullName evidence="1">Uncharacterized protein</fullName>
    </submittedName>
</protein>
<gene>
    <name evidence="1" type="ORF">GZ085_08420</name>
</gene>
<dbReference type="AlphaFoldDB" id="A0A7C9JY08"/>